<proteinExistence type="predicted"/>
<feature type="compositionally biased region" description="Gly residues" evidence="1">
    <location>
        <begin position="100"/>
        <end position="109"/>
    </location>
</feature>
<evidence type="ECO:0000313" key="3">
    <source>
        <dbReference type="Proteomes" id="UP001157418"/>
    </source>
</evidence>
<organism evidence="2 3">
    <name type="scientific">Lactuca virosa</name>
    <dbReference type="NCBI Taxonomy" id="75947"/>
    <lineage>
        <taxon>Eukaryota</taxon>
        <taxon>Viridiplantae</taxon>
        <taxon>Streptophyta</taxon>
        <taxon>Embryophyta</taxon>
        <taxon>Tracheophyta</taxon>
        <taxon>Spermatophyta</taxon>
        <taxon>Magnoliopsida</taxon>
        <taxon>eudicotyledons</taxon>
        <taxon>Gunneridae</taxon>
        <taxon>Pentapetalae</taxon>
        <taxon>asterids</taxon>
        <taxon>campanulids</taxon>
        <taxon>Asterales</taxon>
        <taxon>Asteraceae</taxon>
        <taxon>Cichorioideae</taxon>
        <taxon>Cichorieae</taxon>
        <taxon>Lactucinae</taxon>
        <taxon>Lactuca</taxon>
    </lineage>
</organism>
<dbReference type="AlphaFoldDB" id="A0AAU9NHL7"/>
<comment type="caution">
    <text evidence="2">The sequence shown here is derived from an EMBL/GenBank/DDBJ whole genome shotgun (WGS) entry which is preliminary data.</text>
</comment>
<feature type="region of interest" description="Disordered" evidence="1">
    <location>
        <begin position="75"/>
        <end position="109"/>
    </location>
</feature>
<reference evidence="2 3" key="1">
    <citation type="submission" date="2022-01" db="EMBL/GenBank/DDBJ databases">
        <authorList>
            <person name="Xiong W."/>
            <person name="Schranz E."/>
        </authorList>
    </citation>
    <scope>NUCLEOTIDE SEQUENCE [LARGE SCALE GENOMIC DNA]</scope>
</reference>
<name>A0AAU9NHL7_9ASTR</name>
<protein>
    <submittedName>
        <fullName evidence="2">Uncharacterized protein</fullName>
    </submittedName>
</protein>
<dbReference type="Proteomes" id="UP001157418">
    <property type="component" value="Unassembled WGS sequence"/>
</dbReference>
<accession>A0AAU9NHL7</accession>
<evidence type="ECO:0000313" key="2">
    <source>
        <dbReference type="EMBL" id="CAH1437298.1"/>
    </source>
</evidence>
<feature type="region of interest" description="Disordered" evidence="1">
    <location>
        <begin position="1"/>
        <end position="62"/>
    </location>
</feature>
<sequence length="109" mass="11607">MVVGFGSPRLNDDGGNLQQWSGLADGDWDRTSCWRSSGASGGDRSRQGGEVSTDTGDQWNSDVCGPPLHYVLKLSQHGEGRRSTAVDDDDTRSAAELIHGEGGSWEGEV</sequence>
<keyword evidence="3" id="KW-1185">Reference proteome</keyword>
<dbReference type="EMBL" id="CAKMRJ010004445">
    <property type="protein sequence ID" value="CAH1437298.1"/>
    <property type="molecule type" value="Genomic_DNA"/>
</dbReference>
<evidence type="ECO:0000256" key="1">
    <source>
        <dbReference type="SAM" id="MobiDB-lite"/>
    </source>
</evidence>
<feature type="compositionally biased region" description="Polar residues" evidence="1">
    <location>
        <begin position="50"/>
        <end position="61"/>
    </location>
</feature>
<gene>
    <name evidence="2" type="ORF">LVIROSA_LOCUS23634</name>
</gene>
<feature type="compositionally biased region" description="Basic and acidic residues" evidence="1">
    <location>
        <begin position="76"/>
        <end position="85"/>
    </location>
</feature>